<dbReference type="SUPFAM" id="SSF51735">
    <property type="entry name" value="NAD(P)-binding Rossmann-fold domains"/>
    <property type="match status" value="1"/>
</dbReference>
<gene>
    <name evidence="1" type="ORF">FHR70_004640</name>
</gene>
<sequence>MQATIERLKVEDWDRTIDVNIKSVFYGIGAALPHMKGQKREKPCSTGSSGL</sequence>
<evidence type="ECO:0000313" key="2">
    <source>
        <dbReference type="Proteomes" id="UP000532010"/>
    </source>
</evidence>
<comment type="caution">
    <text evidence="1">The sequence shown here is derived from an EMBL/GenBank/DDBJ whole genome shotgun (WGS) entry which is preliminary data.</text>
</comment>
<protein>
    <submittedName>
        <fullName evidence="1">NADP-dependent 3-hydroxy acid dehydrogenase YdfG</fullName>
    </submittedName>
</protein>
<dbReference type="AlphaFoldDB" id="A0A7W4VQN0"/>
<dbReference type="Proteomes" id="UP000532010">
    <property type="component" value="Unassembled WGS sequence"/>
</dbReference>
<keyword evidence="2" id="KW-1185">Reference proteome</keyword>
<dbReference type="Gene3D" id="3.40.50.720">
    <property type="entry name" value="NAD(P)-binding Rossmann-like Domain"/>
    <property type="match status" value="1"/>
</dbReference>
<organism evidence="1 2">
    <name type="scientific">Microvirga lupini</name>
    <dbReference type="NCBI Taxonomy" id="420324"/>
    <lineage>
        <taxon>Bacteria</taxon>
        <taxon>Pseudomonadati</taxon>
        <taxon>Pseudomonadota</taxon>
        <taxon>Alphaproteobacteria</taxon>
        <taxon>Hyphomicrobiales</taxon>
        <taxon>Methylobacteriaceae</taxon>
        <taxon>Microvirga</taxon>
    </lineage>
</organism>
<dbReference type="RefSeq" id="WP_425487894.1">
    <property type="nucleotide sequence ID" value="NZ_JACHWB010000011.1"/>
</dbReference>
<dbReference type="InterPro" id="IPR002347">
    <property type="entry name" value="SDR_fam"/>
</dbReference>
<dbReference type="EMBL" id="JACHWB010000011">
    <property type="protein sequence ID" value="MBB3021539.1"/>
    <property type="molecule type" value="Genomic_DNA"/>
</dbReference>
<dbReference type="Pfam" id="PF00106">
    <property type="entry name" value="adh_short"/>
    <property type="match status" value="1"/>
</dbReference>
<name>A0A7W4VQN0_9HYPH</name>
<accession>A0A7W4VQN0</accession>
<reference evidence="1 2" key="1">
    <citation type="submission" date="2020-08" db="EMBL/GenBank/DDBJ databases">
        <title>The Agave Microbiome: Exploring the role of microbial communities in plant adaptations to desert environments.</title>
        <authorList>
            <person name="Partida-Martinez L.P."/>
        </authorList>
    </citation>
    <scope>NUCLEOTIDE SEQUENCE [LARGE SCALE GENOMIC DNA]</scope>
    <source>
        <strain evidence="1 2">AT3.9</strain>
    </source>
</reference>
<dbReference type="InterPro" id="IPR036291">
    <property type="entry name" value="NAD(P)-bd_dom_sf"/>
</dbReference>
<proteinExistence type="predicted"/>
<evidence type="ECO:0000313" key="1">
    <source>
        <dbReference type="EMBL" id="MBB3021539.1"/>
    </source>
</evidence>